<dbReference type="Gene3D" id="3.90.320.10">
    <property type="match status" value="1"/>
</dbReference>
<evidence type="ECO:0000313" key="2">
    <source>
        <dbReference type="EMBL" id="CAB5068813.1"/>
    </source>
</evidence>
<dbReference type="AlphaFoldDB" id="A0A6J7US62"/>
<feature type="domain" description="PD-(D/E)XK endonuclease-like" evidence="1">
    <location>
        <begin position="10"/>
        <end position="287"/>
    </location>
</feature>
<protein>
    <submittedName>
        <fullName evidence="2">Unannotated protein</fullName>
    </submittedName>
</protein>
<accession>A0A6J7US62</accession>
<gene>
    <name evidence="2" type="ORF">UFOPK4354_01659</name>
</gene>
<proteinExistence type="predicted"/>
<organism evidence="2">
    <name type="scientific">freshwater metagenome</name>
    <dbReference type="NCBI Taxonomy" id="449393"/>
    <lineage>
        <taxon>unclassified sequences</taxon>
        <taxon>metagenomes</taxon>
        <taxon>ecological metagenomes</taxon>
    </lineage>
</organism>
<dbReference type="EMBL" id="CAFBQW010000231">
    <property type="protein sequence ID" value="CAB5068813.1"/>
    <property type="molecule type" value="Genomic_DNA"/>
</dbReference>
<dbReference type="InterPro" id="IPR038726">
    <property type="entry name" value="PDDEXK_AddAB-type"/>
</dbReference>
<evidence type="ECO:0000259" key="1">
    <source>
        <dbReference type="Pfam" id="PF12705"/>
    </source>
</evidence>
<name>A0A6J7US62_9ZZZZ</name>
<sequence length="311" mass="34442">METHVEIPKRFSPSGIGTYLDCQERYRCERVANLPTATTADQTRGLAVHTAAERLMVLPQGTRSRETAVALGEAAWAEMLNDPNYALVVAPDGYQAPEGVVWPSRSSRDPEADPVNIDHGIPVDPDKAAEMLDSIRGRLHAYYDLGANPDEVQPVAIEPHVEAPLGDYAVHGYIDRLDSVQGVKNGVRILDYKSGKAPDKRFAGPKFAQLRLYAYAVAKSTDWVPVKLMLVYLNPQRPGVRVEDVTEETLRKTEVELRSNIDAIVNSYETNTWVANPTVLCNWCEFRFPNGDYPGCEAYAKAVETGAVKVR</sequence>
<dbReference type="Pfam" id="PF12705">
    <property type="entry name" value="PDDEXK_1"/>
    <property type="match status" value="1"/>
</dbReference>
<dbReference type="InterPro" id="IPR011604">
    <property type="entry name" value="PDDEXK-like_dom_sf"/>
</dbReference>
<reference evidence="2" key="1">
    <citation type="submission" date="2020-05" db="EMBL/GenBank/DDBJ databases">
        <authorList>
            <person name="Chiriac C."/>
            <person name="Salcher M."/>
            <person name="Ghai R."/>
            <person name="Kavagutti S V."/>
        </authorList>
    </citation>
    <scope>NUCLEOTIDE SEQUENCE</scope>
</reference>